<keyword evidence="4" id="KW-1185">Reference proteome</keyword>
<dbReference type="RefSeq" id="WP_285231511.1">
    <property type="nucleotide sequence ID" value="NZ_CP116346.1"/>
</dbReference>
<feature type="signal peptide" evidence="2">
    <location>
        <begin position="1"/>
        <end position="30"/>
    </location>
</feature>
<keyword evidence="2" id="KW-0732">Signal</keyword>
<accession>A0AA95NE32</accession>
<feature type="region of interest" description="Disordered" evidence="1">
    <location>
        <begin position="116"/>
        <end position="145"/>
    </location>
</feature>
<evidence type="ECO:0000313" key="3">
    <source>
        <dbReference type="EMBL" id="WIT10443.1"/>
    </source>
</evidence>
<dbReference type="PROSITE" id="PS51257">
    <property type="entry name" value="PROKAR_LIPOPROTEIN"/>
    <property type="match status" value="1"/>
</dbReference>
<gene>
    <name evidence="3" type="ORF">PFX98_16175</name>
</gene>
<protein>
    <submittedName>
        <fullName evidence="3">Uncharacterized protein</fullName>
    </submittedName>
</protein>
<sequence length="178" mass="18885">MPSASRHLFAPTLGLALLSAACLVALPAQAEGFKAGVELREQASLSEIGLPAYPGATEQRDKADDKAAVTLGLWGGSLGFKLQVRKFASGDALDTVAAFYQDALAQYGEVLDCSKPQPRRAAKHKRGDDDALSCGDETPKPGSRVYKVGTDKDFRMVSVQPKSAGVHFQLLRLVAKGI</sequence>
<dbReference type="KEGG" id="pais:PFX98_16175"/>
<evidence type="ECO:0000256" key="2">
    <source>
        <dbReference type="SAM" id="SignalP"/>
    </source>
</evidence>
<reference evidence="3" key="1">
    <citation type="submission" date="2023-01" db="EMBL/GenBank/DDBJ databases">
        <title>Whole genome sequence of Paucibacter sp. S2-9 isolated from pond sediment.</title>
        <authorList>
            <person name="Jung J.Y."/>
        </authorList>
    </citation>
    <scope>NUCLEOTIDE SEQUENCE</scope>
    <source>
        <strain evidence="3">S2-9</strain>
    </source>
</reference>
<organism evidence="3 4">
    <name type="scientific">Paucibacter sediminis</name>
    <dbReference type="NCBI Taxonomy" id="3019553"/>
    <lineage>
        <taxon>Bacteria</taxon>
        <taxon>Pseudomonadati</taxon>
        <taxon>Pseudomonadota</taxon>
        <taxon>Betaproteobacteria</taxon>
        <taxon>Burkholderiales</taxon>
        <taxon>Sphaerotilaceae</taxon>
        <taxon>Roseateles</taxon>
    </lineage>
</organism>
<dbReference type="Proteomes" id="UP001177769">
    <property type="component" value="Chromosome"/>
</dbReference>
<dbReference type="AlphaFoldDB" id="A0AA95NE32"/>
<proteinExistence type="predicted"/>
<name>A0AA95NE32_9BURK</name>
<feature type="chain" id="PRO_5041636954" evidence="2">
    <location>
        <begin position="31"/>
        <end position="178"/>
    </location>
</feature>
<dbReference type="EMBL" id="CP116346">
    <property type="protein sequence ID" value="WIT10443.1"/>
    <property type="molecule type" value="Genomic_DNA"/>
</dbReference>
<evidence type="ECO:0000256" key="1">
    <source>
        <dbReference type="SAM" id="MobiDB-lite"/>
    </source>
</evidence>
<evidence type="ECO:0000313" key="4">
    <source>
        <dbReference type="Proteomes" id="UP001177769"/>
    </source>
</evidence>